<proteinExistence type="predicted"/>
<keyword evidence="1" id="KW-0472">Membrane</keyword>
<organism evidence="2">
    <name type="scientific">Manihot esculenta</name>
    <name type="common">Cassava</name>
    <name type="synonym">Jatropha manihot</name>
    <dbReference type="NCBI Taxonomy" id="3983"/>
    <lineage>
        <taxon>Eukaryota</taxon>
        <taxon>Viridiplantae</taxon>
        <taxon>Streptophyta</taxon>
        <taxon>Embryophyta</taxon>
        <taxon>Tracheophyta</taxon>
        <taxon>Spermatophyta</taxon>
        <taxon>Magnoliopsida</taxon>
        <taxon>eudicotyledons</taxon>
        <taxon>Gunneridae</taxon>
        <taxon>Pentapetalae</taxon>
        <taxon>rosids</taxon>
        <taxon>fabids</taxon>
        <taxon>Malpighiales</taxon>
        <taxon>Euphorbiaceae</taxon>
        <taxon>Crotonoideae</taxon>
        <taxon>Manihoteae</taxon>
        <taxon>Manihot</taxon>
    </lineage>
</organism>
<keyword evidence="1" id="KW-0812">Transmembrane</keyword>
<accession>A0A2C9UKT0</accession>
<sequence>MSFNFRFLITYIIKDFLFFFSFLLANPILKGLILFTI</sequence>
<evidence type="ECO:0000256" key="1">
    <source>
        <dbReference type="SAM" id="Phobius"/>
    </source>
</evidence>
<evidence type="ECO:0000313" key="2">
    <source>
        <dbReference type="EMBL" id="OAY31041.1"/>
    </source>
</evidence>
<gene>
    <name evidence="2" type="ORF">MANES_14G079100</name>
</gene>
<reference evidence="2" key="1">
    <citation type="submission" date="2016-02" db="EMBL/GenBank/DDBJ databases">
        <title>WGS assembly of Manihot esculenta.</title>
        <authorList>
            <person name="Bredeson J.V."/>
            <person name="Prochnik S.E."/>
            <person name="Lyons J.B."/>
            <person name="Schmutz J."/>
            <person name="Grimwood J."/>
            <person name="Vrebalov J."/>
            <person name="Bart R.S."/>
            <person name="Amuge T."/>
            <person name="Ferguson M.E."/>
            <person name="Green R."/>
            <person name="Putnam N."/>
            <person name="Stites J."/>
            <person name="Rounsley S."/>
            <person name="Rokhsar D.S."/>
        </authorList>
    </citation>
    <scope>NUCLEOTIDE SEQUENCE [LARGE SCALE GENOMIC DNA]</scope>
    <source>
        <tissue evidence="2">Leaf</tissue>
    </source>
</reference>
<protein>
    <submittedName>
        <fullName evidence="2">Uncharacterized protein</fullName>
    </submittedName>
</protein>
<name>A0A2C9UKT0_MANES</name>
<keyword evidence="1" id="KW-1133">Transmembrane helix</keyword>
<dbReference type="EMBL" id="CM004400">
    <property type="protein sequence ID" value="OAY31041.1"/>
    <property type="molecule type" value="Genomic_DNA"/>
</dbReference>
<feature type="transmembrane region" description="Helical" evidence="1">
    <location>
        <begin position="16"/>
        <end position="35"/>
    </location>
</feature>
<dbReference type="AlphaFoldDB" id="A0A2C9UKT0"/>